<dbReference type="Gene3D" id="3.40.190.10">
    <property type="entry name" value="Periplasmic binding protein-like II"/>
    <property type="match status" value="2"/>
</dbReference>
<dbReference type="SUPFAM" id="SSF53850">
    <property type="entry name" value="Periplasmic binding protein-like II"/>
    <property type="match status" value="1"/>
</dbReference>
<dbReference type="CDD" id="cd13530">
    <property type="entry name" value="PBP2_peptides_like"/>
    <property type="match status" value="1"/>
</dbReference>
<dbReference type="Pfam" id="PF00497">
    <property type="entry name" value="SBP_bac_3"/>
    <property type="match status" value="1"/>
</dbReference>
<dbReference type="SMART" id="SM00062">
    <property type="entry name" value="PBPb"/>
    <property type="match status" value="1"/>
</dbReference>
<feature type="domain" description="Solute-binding protein family 3/N-terminal" evidence="3">
    <location>
        <begin position="43"/>
        <end position="275"/>
    </location>
</feature>
<dbReference type="EMBL" id="JQBW01000010">
    <property type="protein sequence ID" value="KRN58389.1"/>
    <property type="molecule type" value="Genomic_DNA"/>
</dbReference>
<reference evidence="4 5" key="1">
    <citation type="journal article" date="2015" name="Genome Announc.">
        <title>Expanding the biotechnology potential of lactobacilli through comparative genomics of 213 strains and associated genera.</title>
        <authorList>
            <person name="Sun Z."/>
            <person name="Harris H.M."/>
            <person name="McCann A."/>
            <person name="Guo C."/>
            <person name="Argimon S."/>
            <person name="Zhang W."/>
            <person name="Yang X."/>
            <person name="Jeffery I.B."/>
            <person name="Cooney J.C."/>
            <person name="Kagawa T.F."/>
            <person name="Liu W."/>
            <person name="Song Y."/>
            <person name="Salvetti E."/>
            <person name="Wrobel A."/>
            <person name="Rasinkangas P."/>
            <person name="Parkhill J."/>
            <person name="Rea M.C."/>
            <person name="O'Sullivan O."/>
            <person name="Ritari J."/>
            <person name="Douillard F.P."/>
            <person name="Paul Ross R."/>
            <person name="Yang R."/>
            <person name="Briner A.E."/>
            <person name="Felis G.E."/>
            <person name="de Vos W.M."/>
            <person name="Barrangou R."/>
            <person name="Klaenhammer T.R."/>
            <person name="Caufield P.W."/>
            <person name="Cui Y."/>
            <person name="Zhang H."/>
            <person name="O'Toole P.W."/>
        </authorList>
    </citation>
    <scope>NUCLEOTIDE SEQUENCE [LARGE SCALE GENOMIC DNA]</scope>
    <source>
        <strain evidence="4 5">DSM 17896</strain>
    </source>
</reference>
<dbReference type="InterPro" id="IPR001638">
    <property type="entry name" value="Solute-binding_3/MltF_N"/>
</dbReference>
<evidence type="ECO:0000259" key="3">
    <source>
        <dbReference type="SMART" id="SM00062"/>
    </source>
</evidence>
<proteinExistence type="predicted"/>
<feature type="signal peptide" evidence="2">
    <location>
        <begin position="1"/>
        <end position="25"/>
    </location>
</feature>
<keyword evidence="1 2" id="KW-0732">Signal</keyword>
<dbReference type="RefSeq" id="WP_057741675.1">
    <property type="nucleotide sequence ID" value="NZ_JQBW01000010.1"/>
</dbReference>
<dbReference type="OrthoDB" id="115856at2"/>
<dbReference type="STRING" id="396268.IV45_GL000835"/>
<name>A0A0R2I769_9LACO</name>
<evidence type="ECO:0000313" key="5">
    <source>
        <dbReference type="Proteomes" id="UP000050934"/>
    </source>
</evidence>
<comment type="caution">
    <text evidence="4">The sequence shown here is derived from an EMBL/GenBank/DDBJ whole genome shotgun (WGS) entry which is preliminary data.</text>
</comment>
<keyword evidence="5" id="KW-1185">Reference proteome</keyword>
<dbReference type="PATRIC" id="fig|396268.3.peg.847"/>
<dbReference type="AlphaFoldDB" id="A0A0R2I769"/>
<dbReference type="PANTHER" id="PTHR35936">
    <property type="entry name" value="MEMBRANE-BOUND LYTIC MUREIN TRANSGLYCOSYLASE F"/>
    <property type="match status" value="1"/>
</dbReference>
<dbReference type="Proteomes" id="UP000050934">
    <property type="component" value="Unassembled WGS sequence"/>
</dbReference>
<protein>
    <submittedName>
        <fullName evidence="4">Amino acid ABC transporter</fullName>
    </submittedName>
</protein>
<dbReference type="PANTHER" id="PTHR35936:SF17">
    <property type="entry name" value="ARGININE-BINDING EXTRACELLULAR PROTEIN ARTP"/>
    <property type="match status" value="1"/>
</dbReference>
<dbReference type="PROSITE" id="PS51257">
    <property type="entry name" value="PROKAR_LIPOPROTEIN"/>
    <property type="match status" value="1"/>
</dbReference>
<feature type="chain" id="PRO_5006418202" evidence="2">
    <location>
        <begin position="26"/>
        <end position="280"/>
    </location>
</feature>
<organism evidence="4 5">
    <name type="scientific">Limosilactobacillus secaliphilus</name>
    <dbReference type="NCBI Taxonomy" id="396268"/>
    <lineage>
        <taxon>Bacteria</taxon>
        <taxon>Bacillati</taxon>
        <taxon>Bacillota</taxon>
        <taxon>Bacilli</taxon>
        <taxon>Lactobacillales</taxon>
        <taxon>Lactobacillaceae</taxon>
        <taxon>Limosilactobacillus</taxon>
    </lineage>
</organism>
<sequence>MNFKHLKKAVTAVAVLALGLTTVLAGCGKQNDTSVKKIQDKKELVVGTSADFAPYDFTIVKNGKQKIVGYDMLLANDIAKEMGVKKVKVVNMAFPSLINELQNKKVDIVMAGMAYTKDRAKVVSFSDPYEPHTSKYDYILVSPKNKDKYKNLAALKGQTLGAQQSTAQEKAAKNQSKAKVVTESSLNTLSQELKNGTIDGIVCSYDNAKAYESEDPSSFAIASNVKFKQGGKEAATRVAVRKDDKALLKKVNAAISKDRKSGKLNKLYQQALKLQIENKK</sequence>
<evidence type="ECO:0000313" key="4">
    <source>
        <dbReference type="EMBL" id="KRN58389.1"/>
    </source>
</evidence>
<accession>A0A0R2I769</accession>
<gene>
    <name evidence="4" type="ORF">IV45_GL000835</name>
</gene>
<evidence type="ECO:0000256" key="2">
    <source>
        <dbReference type="SAM" id="SignalP"/>
    </source>
</evidence>
<evidence type="ECO:0000256" key="1">
    <source>
        <dbReference type="ARBA" id="ARBA00022729"/>
    </source>
</evidence>